<sequence>MTRVWIGGSPCAGKSTVAGLVAEALGLPLYSCDDAFDRHVAEGGGPTMRKVTTMPVGDRLSQPIEVQVADVLRLGVEEFPMIVRDLPASVVVEGAALLPSLLAAAGVTHAEAVWIVPTDAFQRRHYGDRPWAHELLAGLPAPDEAFDRWMRRDATFATRIAASARDLGYHVITIDGTTSPAETAAEVLRRHSPTRQ</sequence>
<evidence type="ECO:0000313" key="2">
    <source>
        <dbReference type="Proteomes" id="UP001519654"/>
    </source>
</evidence>
<organism evidence="1 2">
    <name type="scientific">Paractinoplanes bogorensis</name>
    <dbReference type="NCBI Taxonomy" id="1610840"/>
    <lineage>
        <taxon>Bacteria</taxon>
        <taxon>Bacillati</taxon>
        <taxon>Actinomycetota</taxon>
        <taxon>Actinomycetes</taxon>
        <taxon>Micromonosporales</taxon>
        <taxon>Micromonosporaceae</taxon>
        <taxon>Paractinoplanes</taxon>
    </lineage>
</organism>
<comment type="caution">
    <text evidence="1">The sequence shown here is derived from an EMBL/GenBank/DDBJ whole genome shotgun (WGS) entry which is preliminary data.</text>
</comment>
<dbReference type="RefSeq" id="WP_215787182.1">
    <property type="nucleotide sequence ID" value="NZ_JAHKKG010000004.1"/>
</dbReference>
<name>A0ABS5YM16_9ACTN</name>
<protein>
    <recommendedName>
        <fullName evidence="3">AAA family ATPase</fullName>
    </recommendedName>
</protein>
<dbReference type="Gene3D" id="3.40.50.300">
    <property type="entry name" value="P-loop containing nucleotide triphosphate hydrolases"/>
    <property type="match status" value="1"/>
</dbReference>
<accession>A0ABS5YM16</accession>
<keyword evidence="2" id="KW-1185">Reference proteome</keyword>
<evidence type="ECO:0000313" key="1">
    <source>
        <dbReference type="EMBL" id="MBU2664510.1"/>
    </source>
</evidence>
<proteinExistence type="predicted"/>
<reference evidence="1 2" key="1">
    <citation type="submission" date="2021-06" db="EMBL/GenBank/DDBJ databases">
        <title>Actinoplanes lichenicola sp. nov., and Actinoplanes ovalisporus sp. nov., isolated from lichen in Thailand.</title>
        <authorList>
            <person name="Saeng-In P."/>
            <person name="Kanchanasin P."/>
            <person name="Yuki M."/>
            <person name="Kudo T."/>
            <person name="Ohkuma M."/>
            <person name="Phongsopitanun W."/>
            <person name="Tanasupawat S."/>
        </authorList>
    </citation>
    <scope>NUCLEOTIDE SEQUENCE [LARGE SCALE GENOMIC DNA]</scope>
    <source>
        <strain evidence="1 2">NBRC 110975</strain>
    </source>
</reference>
<dbReference type="SUPFAM" id="SSF52540">
    <property type="entry name" value="P-loop containing nucleoside triphosphate hydrolases"/>
    <property type="match status" value="1"/>
</dbReference>
<gene>
    <name evidence="1" type="ORF">KOI35_13485</name>
</gene>
<dbReference type="Proteomes" id="UP001519654">
    <property type="component" value="Unassembled WGS sequence"/>
</dbReference>
<dbReference type="InterPro" id="IPR027417">
    <property type="entry name" value="P-loop_NTPase"/>
</dbReference>
<evidence type="ECO:0008006" key="3">
    <source>
        <dbReference type="Google" id="ProtNLM"/>
    </source>
</evidence>
<dbReference type="EMBL" id="JAHKKG010000004">
    <property type="protein sequence ID" value="MBU2664510.1"/>
    <property type="molecule type" value="Genomic_DNA"/>
</dbReference>